<dbReference type="Pfam" id="PF00001">
    <property type="entry name" value="7tm_1"/>
    <property type="match status" value="1"/>
</dbReference>
<evidence type="ECO:0000256" key="7">
    <source>
        <dbReference type="ARBA" id="ARBA00023170"/>
    </source>
</evidence>
<dbReference type="Gene3D" id="1.20.1070.10">
    <property type="entry name" value="Rhodopsin 7-helix transmembrane proteins"/>
    <property type="match status" value="1"/>
</dbReference>
<comment type="subcellular location">
    <subcellularLocation>
        <location evidence="1">Cell membrane</location>
        <topology evidence="1">Multi-pass membrane protein</topology>
    </subcellularLocation>
</comment>
<dbReference type="OMA" id="MYYANCC"/>
<evidence type="ECO:0000313" key="11">
    <source>
        <dbReference type="EnsemblMetazoa" id="XP_038076145.1"/>
    </source>
</evidence>
<feature type="transmembrane region" description="Helical" evidence="9">
    <location>
        <begin position="64"/>
        <end position="88"/>
    </location>
</feature>
<keyword evidence="8" id="KW-0807">Transducer</keyword>
<keyword evidence="5" id="KW-0297">G-protein coupled receptor</keyword>
<feature type="transmembrane region" description="Helical" evidence="9">
    <location>
        <begin position="341"/>
        <end position="362"/>
    </location>
</feature>
<dbReference type="PANTHER" id="PTHR24228:SF72">
    <property type="entry name" value="G-PROTEIN COUPLED RECEPTORS FAMILY 1 PROFILE DOMAIN-CONTAINING PROTEIN"/>
    <property type="match status" value="1"/>
</dbReference>
<dbReference type="AlphaFoldDB" id="A0A914BJQ2"/>
<feature type="transmembrane region" description="Helical" evidence="9">
    <location>
        <begin position="236"/>
        <end position="257"/>
    </location>
</feature>
<feature type="transmembrane region" description="Helical" evidence="9">
    <location>
        <begin position="140"/>
        <end position="162"/>
    </location>
</feature>
<organism evidence="11 12">
    <name type="scientific">Patiria miniata</name>
    <name type="common">Bat star</name>
    <name type="synonym">Asterina miniata</name>
    <dbReference type="NCBI Taxonomy" id="46514"/>
    <lineage>
        <taxon>Eukaryota</taxon>
        <taxon>Metazoa</taxon>
        <taxon>Echinodermata</taxon>
        <taxon>Eleutherozoa</taxon>
        <taxon>Asterozoa</taxon>
        <taxon>Asteroidea</taxon>
        <taxon>Valvatacea</taxon>
        <taxon>Valvatida</taxon>
        <taxon>Asterinidae</taxon>
        <taxon>Patiria</taxon>
    </lineage>
</organism>
<feature type="transmembrane region" description="Helical" evidence="9">
    <location>
        <begin position="183"/>
        <end position="204"/>
    </location>
</feature>
<keyword evidence="7" id="KW-0675">Receptor</keyword>
<sequence>MNHTITTMDVNYTLADNSPSARFLSNISIDHSNTTAVSSMDNMTVFPSTEDPMSASLQTYADRVVVAVFIFLISLTNITGNSLVVLAVVFSKKLRTSTNVFVVSLSVADLLAGLAAPMSSVGLLSAGDEWPWSTEVPCSIAGLLLYISSAASLFNLASIALNRLILIKHPMTLYRSIYTRRNLVINVAVNWLVPICAMSLPPLFGIGGWGYDEQHHSCSDLDTHPKAKTFEMIQTIVSYPIPLVIIVTSYIMIFVHVRRHFKKQKAMHSGISDTAPTGATSSSNSSFVVVEDATAAKSAHMDRINRQQLQITKNLFMAVCAFFVCITPYCVALFIPNNDRFLLFGGLLFFCNSIVNPIIYGAKHPQFKKVMRRLIKCQYSQIEEPSNALKALMAHSKRSVGKPT</sequence>
<evidence type="ECO:0000256" key="2">
    <source>
        <dbReference type="ARBA" id="ARBA00022475"/>
    </source>
</evidence>
<evidence type="ECO:0000256" key="4">
    <source>
        <dbReference type="ARBA" id="ARBA00022989"/>
    </source>
</evidence>
<dbReference type="InterPro" id="IPR000276">
    <property type="entry name" value="GPCR_Rhodpsn"/>
</dbReference>
<feature type="transmembrane region" description="Helical" evidence="9">
    <location>
        <begin position="315"/>
        <end position="335"/>
    </location>
</feature>
<dbReference type="GeneID" id="119744344"/>
<dbReference type="GO" id="GO:0004930">
    <property type="term" value="F:G protein-coupled receptor activity"/>
    <property type="evidence" value="ECO:0007669"/>
    <property type="project" value="UniProtKB-KW"/>
</dbReference>
<evidence type="ECO:0000259" key="10">
    <source>
        <dbReference type="PROSITE" id="PS50262"/>
    </source>
</evidence>
<keyword evidence="3 9" id="KW-0812">Transmembrane</keyword>
<evidence type="ECO:0000256" key="6">
    <source>
        <dbReference type="ARBA" id="ARBA00023136"/>
    </source>
</evidence>
<evidence type="ECO:0000256" key="3">
    <source>
        <dbReference type="ARBA" id="ARBA00022692"/>
    </source>
</evidence>
<keyword evidence="4 9" id="KW-1133">Transmembrane helix</keyword>
<evidence type="ECO:0000256" key="1">
    <source>
        <dbReference type="ARBA" id="ARBA00004651"/>
    </source>
</evidence>
<proteinExistence type="predicted"/>
<dbReference type="CDD" id="cd00637">
    <property type="entry name" value="7tm_classA_rhodopsin-like"/>
    <property type="match status" value="1"/>
</dbReference>
<dbReference type="PROSITE" id="PS50262">
    <property type="entry name" value="G_PROTEIN_RECEP_F1_2"/>
    <property type="match status" value="1"/>
</dbReference>
<dbReference type="SUPFAM" id="SSF81321">
    <property type="entry name" value="Family A G protein-coupled receptor-like"/>
    <property type="match status" value="1"/>
</dbReference>
<dbReference type="PRINTS" id="PR00237">
    <property type="entry name" value="GPCRRHODOPSN"/>
</dbReference>
<keyword evidence="2" id="KW-1003">Cell membrane</keyword>
<dbReference type="EnsemblMetazoa" id="XM_038220217.1">
    <property type="protein sequence ID" value="XP_038076145.1"/>
    <property type="gene ID" value="LOC119744344"/>
</dbReference>
<reference evidence="11" key="1">
    <citation type="submission" date="2022-11" db="UniProtKB">
        <authorList>
            <consortium name="EnsemblMetazoa"/>
        </authorList>
    </citation>
    <scope>IDENTIFICATION</scope>
</reference>
<keyword evidence="6 9" id="KW-0472">Membrane</keyword>
<dbReference type="PANTHER" id="PTHR24228">
    <property type="entry name" value="B2 BRADYKININ RECEPTOR/ANGIOTENSIN II RECEPTOR"/>
    <property type="match status" value="1"/>
</dbReference>
<name>A0A914BJQ2_PATMI</name>
<dbReference type="OrthoDB" id="10044919at2759"/>
<protein>
    <recommendedName>
        <fullName evidence="10">G-protein coupled receptors family 1 profile domain-containing protein</fullName>
    </recommendedName>
</protein>
<evidence type="ECO:0000256" key="9">
    <source>
        <dbReference type="SAM" id="Phobius"/>
    </source>
</evidence>
<evidence type="ECO:0000313" key="12">
    <source>
        <dbReference type="Proteomes" id="UP000887568"/>
    </source>
</evidence>
<dbReference type="Proteomes" id="UP000887568">
    <property type="component" value="Unplaced"/>
</dbReference>
<dbReference type="GO" id="GO:0005886">
    <property type="term" value="C:plasma membrane"/>
    <property type="evidence" value="ECO:0007669"/>
    <property type="project" value="UniProtKB-SubCell"/>
</dbReference>
<feature type="transmembrane region" description="Helical" evidence="9">
    <location>
        <begin position="100"/>
        <end position="120"/>
    </location>
</feature>
<evidence type="ECO:0000256" key="8">
    <source>
        <dbReference type="ARBA" id="ARBA00023224"/>
    </source>
</evidence>
<dbReference type="RefSeq" id="XP_038076145.1">
    <property type="nucleotide sequence ID" value="XM_038220217.1"/>
</dbReference>
<accession>A0A914BJQ2</accession>
<feature type="domain" description="G-protein coupled receptors family 1 profile" evidence="10">
    <location>
        <begin position="80"/>
        <end position="360"/>
    </location>
</feature>
<dbReference type="InterPro" id="IPR017452">
    <property type="entry name" value="GPCR_Rhodpsn_7TM"/>
</dbReference>
<keyword evidence="12" id="KW-1185">Reference proteome</keyword>
<evidence type="ECO:0000256" key="5">
    <source>
        <dbReference type="ARBA" id="ARBA00023040"/>
    </source>
</evidence>